<evidence type="ECO:0000256" key="1">
    <source>
        <dbReference type="SAM" id="Phobius"/>
    </source>
</evidence>
<sequence length="400" mass="41972">MADVSDRSRAQLLLVGALALAVVFLSLSLLLNSVIYTENLATRQTHADTEKATTFRTAVVDGLGGAIGHANRRNTTSFADRRDAYRAAVDDLIPILANHSATDGVAADVDRQGVQEGTRLVDDDATSGIVDQDGSGTWTMATDSKVRAFRLNVTSVSGDVTITFDDGTAQDVVIAAAGPSVRVDGESCALETGRIDIGAGTVDGEYCAPLADARPTGNVNVTVENGGSIETTYSLVVDRNQAGFRTAVDTANYPTQCTPPSSTYASTDAGDPYTTPAVYAATARISVATQDLDYGRDVRAAPGEVGSPASEPTFTEFSVTQSGNDFDVNWTSTDPNGDIDHVDVRMYYVTNGTLYGDTLGAPADGSTTFKDVPSGYQYYVNGTVADDATSTRRVSEVVCS</sequence>
<feature type="transmembrane region" description="Helical" evidence="1">
    <location>
        <begin position="12"/>
        <end position="36"/>
    </location>
</feature>
<organism evidence="3 4">
    <name type="scientific">Haloplanus aerogenes</name>
    <dbReference type="NCBI Taxonomy" id="660522"/>
    <lineage>
        <taxon>Archaea</taxon>
        <taxon>Methanobacteriati</taxon>
        <taxon>Methanobacteriota</taxon>
        <taxon>Stenosarchaea group</taxon>
        <taxon>Halobacteria</taxon>
        <taxon>Halobacteriales</taxon>
        <taxon>Haloferacaceae</taxon>
        <taxon>Haloplanus</taxon>
    </lineage>
</organism>
<reference evidence="3 4" key="1">
    <citation type="journal article" date="2015" name="Stand. Genomic Sci.">
        <title>Genomic Encyclopedia of Bacterial and Archaeal Type Strains, Phase III: the genomes of soil and plant-associated and newly described type strains.</title>
        <authorList>
            <person name="Whitman W.B."/>
            <person name="Woyke T."/>
            <person name="Klenk H.P."/>
            <person name="Zhou Y."/>
            <person name="Lilburn T.G."/>
            <person name="Beck B.J."/>
            <person name="De Vos P."/>
            <person name="Vandamme P."/>
            <person name="Eisen J.A."/>
            <person name="Garrity G."/>
            <person name="Hugenholtz P."/>
            <person name="Kyrpides N.C."/>
        </authorList>
    </citation>
    <scope>NUCLEOTIDE SEQUENCE [LARGE SCALE GENOMIC DNA]</scope>
    <source>
        <strain evidence="3 4">CGMCC 1.10124</strain>
    </source>
</reference>
<dbReference type="Proteomes" id="UP000277326">
    <property type="component" value="Unassembled WGS sequence"/>
</dbReference>
<evidence type="ECO:0000313" key="3">
    <source>
        <dbReference type="EMBL" id="RMB13797.1"/>
    </source>
</evidence>
<evidence type="ECO:0000313" key="2">
    <source>
        <dbReference type="EMBL" id="AZH24986.1"/>
    </source>
</evidence>
<keyword evidence="5" id="KW-1185">Reference proteome</keyword>
<proteinExistence type="predicted"/>
<protein>
    <submittedName>
        <fullName evidence="3">Uncharacterized protein</fullName>
    </submittedName>
</protein>
<dbReference type="KEGG" id="haer:DU502_06200"/>
<dbReference type="RefSeq" id="WP_121920854.1">
    <property type="nucleotide sequence ID" value="NZ_CP034145.1"/>
</dbReference>
<dbReference type="EMBL" id="REFS01000004">
    <property type="protein sequence ID" value="RMB13797.1"/>
    <property type="molecule type" value="Genomic_DNA"/>
</dbReference>
<reference evidence="2 5" key="2">
    <citation type="submission" date="2018-07" db="EMBL/GenBank/DDBJ databases">
        <title>Genome sequences of Haloplanus aerogenes JCM 16430T.</title>
        <authorList>
            <person name="Kim Y.B."/>
            <person name="Roh S.W."/>
        </authorList>
    </citation>
    <scope>NUCLEOTIDE SEQUENCE [LARGE SCALE GENOMIC DNA]</scope>
    <source>
        <strain evidence="2 5">JCM 16430</strain>
    </source>
</reference>
<dbReference type="AlphaFoldDB" id="A0A3M0CYH3"/>
<dbReference type="Pfam" id="PF23922">
    <property type="entry name" value="DUF7261"/>
    <property type="match status" value="1"/>
</dbReference>
<accession>A0A3M0CYH3</accession>
<keyword evidence="1" id="KW-0812">Transmembrane</keyword>
<evidence type="ECO:0000313" key="5">
    <source>
        <dbReference type="Proteomes" id="UP000282007"/>
    </source>
</evidence>
<gene>
    <name evidence="3" type="ORF">ATH50_2239</name>
    <name evidence="2" type="ORF">DU502_06200</name>
</gene>
<dbReference type="EMBL" id="CP034145">
    <property type="protein sequence ID" value="AZH24986.1"/>
    <property type="molecule type" value="Genomic_DNA"/>
</dbReference>
<name>A0A3M0CYH3_9EURY</name>
<keyword evidence="1" id="KW-1133">Transmembrane helix</keyword>
<keyword evidence="1" id="KW-0472">Membrane</keyword>
<dbReference type="Proteomes" id="UP000282007">
    <property type="component" value="Chromosome"/>
</dbReference>
<dbReference type="InterPro" id="IPR055685">
    <property type="entry name" value="DUF7261"/>
</dbReference>
<dbReference type="OrthoDB" id="238714at2157"/>
<reference evidence="3" key="3">
    <citation type="submission" date="2018-10" db="EMBL/GenBank/DDBJ databases">
        <authorList>
            <person name="Whitman W."/>
            <person name="Huntemann M."/>
            <person name="Clum A."/>
            <person name="Pillay M."/>
            <person name="Palaniappan K."/>
            <person name="Varghese N."/>
            <person name="Mikhailova N."/>
            <person name="Stamatis D."/>
            <person name="Reddy T."/>
            <person name="Daum C."/>
            <person name="Shapiro N."/>
            <person name="Ivanova N."/>
            <person name="Kyrpides N."/>
            <person name="Woyke T."/>
        </authorList>
    </citation>
    <scope>NUCLEOTIDE SEQUENCE</scope>
    <source>
        <strain evidence="3">CGMCC 1.10124</strain>
    </source>
</reference>
<dbReference type="GeneID" id="38470860"/>
<evidence type="ECO:0000313" key="4">
    <source>
        <dbReference type="Proteomes" id="UP000277326"/>
    </source>
</evidence>